<evidence type="ECO:0000313" key="7">
    <source>
        <dbReference type="EMBL" id="WOL18813.1"/>
    </source>
</evidence>
<keyword evidence="8" id="KW-1185">Reference proteome</keyword>
<dbReference type="SUPFAM" id="SSF90229">
    <property type="entry name" value="CCCH zinc finger"/>
    <property type="match status" value="1"/>
</dbReference>
<keyword evidence="3 4" id="KW-0862">Zinc</keyword>
<feature type="compositionally biased region" description="Basic and acidic residues" evidence="5">
    <location>
        <begin position="130"/>
        <end position="142"/>
    </location>
</feature>
<feature type="region of interest" description="Disordered" evidence="5">
    <location>
        <begin position="120"/>
        <end position="222"/>
    </location>
</feature>
<dbReference type="EMBL" id="CP136898">
    <property type="protein sequence ID" value="WOL18813.1"/>
    <property type="molecule type" value="Genomic_DNA"/>
</dbReference>
<dbReference type="PROSITE" id="PS50103">
    <property type="entry name" value="ZF_C3H1"/>
    <property type="match status" value="1"/>
</dbReference>
<organism evidence="7 8">
    <name type="scientific">Canna indica</name>
    <name type="common">Indian-shot</name>
    <dbReference type="NCBI Taxonomy" id="4628"/>
    <lineage>
        <taxon>Eukaryota</taxon>
        <taxon>Viridiplantae</taxon>
        <taxon>Streptophyta</taxon>
        <taxon>Embryophyta</taxon>
        <taxon>Tracheophyta</taxon>
        <taxon>Spermatophyta</taxon>
        <taxon>Magnoliopsida</taxon>
        <taxon>Liliopsida</taxon>
        <taxon>Zingiberales</taxon>
        <taxon>Cannaceae</taxon>
        <taxon>Canna</taxon>
    </lineage>
</organism>
<name>A0AAQ3L138_9LILI</name>
<sequence>MRTAIAKRYRGRRLALSTEERKLGFSRKSPSFLSGSLNSQRYPLYSGVPSTFPVDLLLSSRGSGRLSRSLFLISSAWIRFDAMIGRKLYKTKLCVLFQRGRCPRPSCNFAHGEAELRRFGGSFNGRRDHRNGDLRDKLDRRHSPYRRPSPGRDARAHHTFRHQKPVSRDRGSSLSRSPVRRRHRKKQHTDGESDVSESFKASDGPEDRKKGEKGSSYDDKDGLEEQLKQLQLDLEMLDDHKSQLELFLDEKVDEAHKLSSRIEDLESQLNREQEDCRRITSKIKKFIRAHGRYVKAQEELKRSQARLQKVGDQLSLDSLKPNANEDDPSINIVSDGEPNDDGKTSPRNNDYLSNLISTKKRPFDYPATGKDVKNGSSRKRERDSDVMVRSEKFSRFEGPAQSETISKGIEAMKAILNRSKSLVDDHKHKQGRSGSSSVASMDKGKGETRHSNALPVTGMAANAADEYAEAIEFDEKAEAIEATRVHENDDADYGIKSSYMPPPPPVTKNAYKQYEGDNEEVDVEKVDPEMLDIDINSEVDIEQV</sequence>
<dbReference type="Gene3D" id="4.10.1000.10">
    <property type="entry name" value="Zinc finger, CCCH-type"/>
    <property type="match status" value="1"/>
</dbReference>
<evidence type="ECO:0000256" key="2">
    <source>
        <dbReference type="ARBA" id="ARBA00022771"/>
    </source>
</evidence>
<feature type="region of interest" description="Disordered" evidence="5">
    <location>
        <begin position="422"/>
        <end position="452"/>
    </location>
</feature>
<evidence type="ECO:0000256" key="5">
    <source>
        <dbReference type="SAM" id="MobiDB-lite"/>
    </source>
</evidence>
<feature type="domain" description="C3H1-type" evidence="6">
    <location>
        <begin position="88"/>
        <end position="114"/>
    </location>
</feature>
<dbReference type="GO" id="GO:0008270">
    <property type="term" value="F:zinc ion binding"/>
    <property type="evidence" value="ECO:0007669"/>
    <property type="project" value="UniProtKB-KW"/>
</dbReference>
<evidence type="ECO:0000256" key="3">
    <source>
        <dbReference type="ARBA" id="ARBA00022833"/>
    </source>
</evidence>
<feature type="region of interest" description="Disordered" evidence="5">
    <location>
        <begin position="312"/>
        <end position="401"/>
    </location>
</feature>
<evidence type="ECO:0000259" key="6">
    <source>
        <dbReference type="PROSITE" id="PS50103"/>
    </source>
</evidence>
<keyword evidence="1 4" id="KW-0479">Metal-binding</keyword>
<feature type="compositionally biased region" description="Basic and acidic residues" evidence="5">
    <location>
        <begin position="370"/>
        <end position="395"/>
    </location>
</feature>
<keyword evidence="2 4" id="KW-0863">Zinc-finger</keyword>
<feature type="compositionally biased region" description="Basic residues" evidence="5">
    <location>
        <begin position="178"/>
        <end position="187"/>
    </location>
</feature>
<dbReference type="PANTHER" id="PTHR38160:SF1">
    <property type="entry name" value="ZINC FINGER CCCH DOMAIN-CONTAINING PROTEIN 40"/>
    <property type="match status" value="1"/>
</dbReference>
<feature type="compositionally biased region" description="Polar residues" evidence="5">
    <location>
        <begin position="345"/>
        <end position="357"/>
    </location>
</feature>
<dbReference type="SMART" id="SM00356">
    <property type="entry name" value="ZnF_C3H1"/>
    <property type="match status" value="1"/>
</dbReference>
<dbReference type="InterPro" id="IPR000571">
    <property type="entry name" value="Znf_CCCH"/>
</dbReference>
<dbReference type="InterPro" id="IPR045868">
    <property type="entry name" value="Znf_C3H13/40"/>
</dbReference>
<feature type="compositionally biased region" description="Basic and acidic residues" evidence="5">
    <location>
        <begin position="203"/>
        <end position="222"/>
    </location>
</feature>
<reference evidence="7 8" key="1">
    <citation type="submission" date="2023-10" db="EMBL/GenBank/DDBJ databases">
        <title>Chromosome-scale genome assembly provides insights into flower coloration mechanisms of Canna indica.</title>
        <authorList>
            <person name="Li C."/>
        </authorList>
    </citation>
    <scope>NUCLEOTIDE SEQUENCE [LARGE SCALE GENOMIC DNA]</scope>
    <source>
        <tissue evidence="7">Flower</tissue>
    </source>
</reference>
<gene>
    <name evidence="7" type="ORF">Cni_G27610</name>
</gene>
<dbReference type="InterPro" id="IPR036855">
    <property type="entry name" value="Znf_CCCH_sf"/>
</dbReference>
<evidence type="ECO:0000256" key="4">
    <source>
        <dbReference type="PROSITE-ProRule" id="PRU00723"/>
    </source>
</evidence>
<evidence type="ECO:0000313" key="8">
    <source>
        <dbReference type="Proteomes" id="UP001327560"/>
    </source>
</evidence>
<feature type="zinc finger region" description="C3H1-type" evidence="4">
    <location>
        <begin position="88"/>
        <end position="114"/>
    </location>
</feature>
<protein>
    <submittedName>
        <fullName evidence="7">Zinc finger CCCH domain-containing protein 13</fullName>
    </submittedName>
</protein>
<dbReference type="AlphaFoldDB" id="A0AAQ3L138"/>
<evidence type="ECO:0000256" key="1">
    <source>
        <dbReference type="ARBA" id="ARBA00022723"/>
    </source>
</evidence>
<dbReference type="PANTHER" id="PTHR38160">
    <property type="entry name" value="ZINC FINGER CCCH DOMAIN-CONTAINING PROTEIN 40"/>
    <property type="match status" value="1"/>
</dbReference>
<proteinExistence type="predicted"/>
<accession>A0AAQ3L138</accession>
<dbReference type="Proteomes" id="UP001327560">
    <property type="component" value="Chromosome 9"/>
</dbReference>